<comment type="caution">
    <text evidence="1">The sequence shown here is derived from an EMBL/GenBank/DDBJ whole genome shotgun (WGS) entry which is preliminary data.</text>
</comment>
<proteinExistence type="predicted"/>
<accession>A0ACC2EZI0</accession>
<name>A0ACC2EZI0_DALPE</name>
<gene>
    <name evidence="1" type="ORF">DPEC_G00355590</name>
</gene>
<reference evidence="1" key="1">
    <citation type="submission" date="2021-05" db="EMBL/GenBank/DDBJ databases">
        <authorList>
            <person name="Pan Q."/>
            <person name="Jouanno E."/>
            <person name="Zahm M."/>
            <person name="Klopp C."/>
            <person name="Cabau C."/>
            <person name="Louis A."/>
            <person name="Berthelot C."/>
            <person name="Parey E."/>
            <person name="Roest Crollius H."/>
            <person name="Montfort J."/>
            <person name="Robinson-Rechavi M."/>
            <person name="Bouchez O."/>
            <person name="Lampietro C."/>
            <person name="Lopez Roques C."/>
            <person name="Donnadieu C."/>
            <person name="Postlethwait J."/>
            <person name="Bobe J."/>
            <person name="Dillon D."/>
            <person name="Chandos A."/>
            <person name="von Hippel F."/>
            <person name="Guiguen Y."/>
        </authorList>
    </citation>
    <scope>NUCLEOTIDE SEQUENCE</scope>
    <source>
        <strain evidence="1">YG-Jan2019</strain>
    </source>
</reference>
<evidence type="ECO:0000313" key="1">
    <source>
        <dbReference type="EMBL" id="KAJ7984513.1"/>
    </source>
</evidence>
<organism evidence="1 2">
    <name type="scientific">Dallia pectoralis</name>
    <name type="common">Alaska blackfish</name>
    <dbReference type="NCBI Taxonomy" id="75939"/>
    <lineage>
        <taxon>Eukaryota</taxon>
        <taxon>Metazoa</taxon>
        <taxon>Chordata</taxon>
        <taxon>Craniata</taxon>
        <taxon>Vertebrata</taxon>
        <taxon>Euteleostomi</taxon>
        <taxon>Actinopterygii</taxon>
        <taxon>Neopterygii</taxon>
        <taxon>Teleostei</taxon>
        <taxon>Protacanthopterygii</taxon>
        <taxon>Esociformes</taxon>
        <taxon>Umbridae</taxon>
        <taxon>Dallia</taxon>
    </lineage>
</organism>
<sequence length="154" mass="16337">MEGGGQVHTLGKEGDQSALKVNGLPKLKTSESPGPSATPGPPPSKVRALGLGFRLAGERATCQPRGRVLRAGPLCVPPPVLHSSRPLMVAKVSCQDWNHQNGASLVTMERPPLPKSARHAPPGSTYPLLFPPHPDKRSTTSPFFFPHTNALGVY</sequence>
<protein>
    <submittedName>
        <fullName evidence="1">Uncharacterized protein</fullName>
    </submittedName>
</protein>
<dbReference type="EMBL" id="CM055764">
    <property type="protein sequence ID" value="KAJ7984513.1"/>
    <property type="molecule type" value="Genomic_DNA"/>
</dbReference>
<evidence type="ECO:0000313" key="2">
    <source>
        <dbReference type="Proteomes" id="UP001157502"/>
    </source>
</evidence>
<keyword evidence="2" id="KW-1185">Reference proteome</keyword>
<dbReference type="Proteomes" id="UP001157502">
    <property type="component" value="Chromosome 37"/>
</dbReference>